<dbReference type="AlphaFoldDB" id="A0AAW6RK72"/>
<evidence type="ECO:0000313" key="1">
    <source>
        <dbReference type="EMBL" id="MDG9698247.1"/>
    </source>
</evidence>
<protein>
    <submittedName>
        <fullName evidence="1">Uncharacterized protein</fullName>
    </submittedName>
</protein>
<organism evidence="1 2">
    <name type="scientific">Ottowia cancrivicina</name>
    <dbReference type="NCBI Taxonomy" id="3040346"/>
    <lineage>
        <taxon>Bacteria</taxon>
        <taxon>Pseudomonadati</taxon>
        <taxon>Pseudomonadota</taxon>
        <taxon>Betaproteobacteria</taxon>
        <taxon>Burkholderiales</taxon>
        <taxon>Comamonadaceae</taxon>
        <taxon>Ottowia</taxon>
    </lineage>
</organism>
<dbReference type="RefSeq" id="WP_279523394.1">
    <property type="nucleotide sequence ID" value="NZ_JARVII010000001.1"/>
</dbReference>
<proteinExistence type="predicted"/>
<evidence type="ECO:0000313" key="2">
    <source>
        <dbReference type="Proteomes" id="UP001237156"/>
    </source>
</evidence>
<sequence length="51" mass="5458">MKSGESVLSGRTANALAQAERTFDGRAAEKVCHQHFGNDLAEAGAVGWLWI</sequence>
<gene>
    <name evidence="1" type="ORF">QB898_00675</name>
</gene>
<accession>A0AAW6RK72</accession>
<dbReference type="EMBL" id="JARVII010000001">
    <property type="protein sequence ID" value="MDG9698247.1"/>
    <property type="molecule type" value="Genomic_DNA"/>
</dbReference>
<comment type="caution">
    <text evidence="1">The sequence shown here is derived from an EMBL/GenBank/DDBJ whole genome shotgun (WGS) entry which is preliminary data.</text>
</comment>
<dbReference type="Proteomes" id="UP001237156">
    <property type="component" value="Unassembled WGS sequence"/>
</dbReference>
<name>A0AAW6RK72_9BURK</name>
<reference evidence="1 2" key="1">
    <citation type="submission" date="2023-04" db="EMBL/GenBank/DDBJ databases">
        <title>Ottowia paracancer sp. nov., isolated from human stomach.</title>
        <authorList>
            <person name="Song Y."/>
        </authorList>
    </citation>
    <scope>NUCLEOTIDE SEQUENCE [LARGE SCALE GENOMIC DNA]</scope>
    <source>
        <strain evidence="1 2">10c7w1</strain>
    </source>
</reference>
<keyword evidence="2" id="KW-1185">Reference proteome</keyword>